<dbReference type="InterPro" id="IPR000477">
    <property type="entry name" value="RT_dom"/>
</dbReference>
<accession>A0A6H5G961</accession>
<feature type="region of interest" description="Disordered" evidence="1">
    <location>
        <begin position="1218"/>
        <end position="1245"/>
    </location>
</feature>
<keyword evidence="2" id="KW-0812">Transmembrane</keyword>
<dbReference type="GO" id="GO:0061343">
    <property type="term" value="P:cell adhesion involved in heart morphogenesis"/>
    <property type="evidence" value="ECO:0007669"/>
    <property type="project" value="TreeGrafter"/>
</dbReference>
<sequence>MNQAPHISYDLLFLSETWLSSSVHTAELRLQNFNIYRSDRSPENNSFKSVGGGVLIAVSNRVRSCRWVCRDSVEHLFVTLPDHKLILGCVYLPDYQPASVYDAHFDEVDAISTAFPDFNLILVGDYNVPGVDWLVWSNSASPPHGPKAKMIFDAMNLLNLSQCNHLANPAGNVLDLLLSSFSEVGVTLSDPLINVDVAHPPFEFIIPSQSFSHAHFPRSQFTYNFRKANYPGLLQHLSNIDWSFCSSVGTADAVSQFYDVIADSIELFVPKSVPINSSFPRWFTPDLINLTRRKRTAHSRYKTTNSVLDYNVFSDLRRSCKSLSNSLYREYIEEVQCSVQTNVKKFWNFVNYKTGSNDLPQLMGLGDKQASTPLDIANLFAEHFSSVFVPPTHFTPNYPSLDLLSFGTFTIAQADVLRELKSLKPEGGMGPDGVPPMLLQACASVLAPPLTDLFNSSLSSGLFPSVWKCSFVTPVHKSGIKSSISHYRPICTISTIPKLFEKMVSLPLYSIISPILSPSQHGFLKGRSTVSNLLEFQEYVLQEIGTGGQVDVISMDFAKAFDRLSHEHLAAKLESIGLFGSLLAWLRDYLTGRTMVVRIRNARSYPFPATSGVPQGSHLGPLLFLVLIDSVLDSSINTHALLFADDLKLFNRVDAPGGCQRLRDSLVALSFWCDQNSLHLNPAKCTVTTFCRGQRSVVFTYMLGDAPLRASAVLADLGVTFGPRFDFTGHIDEIAGRAMRALGFLKRNTRSYCSSGNERWSRDPIIRNLVNAQNVDQRYWQYYMGAYPVIITIIHSEKRTVFDIIYKNLINCEWNKEPRGQRSQFSIACTIGNDVSPPKNSILLSDAFSPRRAPRNWQPFRPNLCYEKGHREKLDVTSLKMTPVTPIRLVYCASVFAPWKQIFKKKLMTSFMAALLIIKLIKVKLMFLLPLIVGVTTAKKILLKALLFLFPALTHLFKLCAYYHHHHTKLSHHYHHHHGVNHHVHHSPPIYVPSPSYEYADHPPPGATIIHRSADNVLDEWGIHYEEPQVSERIFSPQVEQIEPSVVTFSRFRLTRPRPPVAPLVTATGHPIPHVQSAPAPAVSAPVAYPTQHHSYSAPAYHQAAQGPAFIHTHEDPFYSPILAKLDTVFSELGFTEEPCKERLVCSMYKAPARFSPHSNLVSAEISSGNKSSGVFHIPQKTLRIASRHVDFLGPKLFSKSPLRSKIEITKSIASNKSVIKNWPNDDHQESSQTRGNSGWPQAGP</sequence>
<dbReference type="Gene3D" id="3.60.10.10">
    <property type="entry name" value="Endonuclease/exonuclease/phosphatase"/>
    <property type="match status" value="1"/>
</dbReference>
<name>A0A6H5G961_9HEMI</name>
<evidence type="ECO:0000313" key="4">
    <source>
        <dbReference type="EMBL" id="CAA9998896.1"/>
    </source>
</evidence>
<dbReference type="SUPFAM" id="SSF56672">
    <property type="entry name" value="DNA/RNA polymerases"/>
    <property type="match status" value="1"/>
</dbReference>
<keyword evidence="2" id="KW-0472">Membrane</keyword>
<evidence type="ECO:0000256" key="1">
    <source>
        <dbReference type="SAM" id="MobiDB-lite"/>
    </source>
</evidence>
<dbReference type="PANTHER" id="PTHR33395:SF22">
    <property type="entry name" value="REVERSE TRANSCRIPTASE DOMAIN-CONTAINING PROTEIN"/>
    <property type="match status" value="1"/>
</dbReference>
<feature type="transmembrane region" description="Helical" evidence="2">
    <location>
        <begin position="945"/>
        <end position="964"/>
    </location>
</feature>
<dbReference type="Pfam" id="PF00078">
    <property type="entry name" value="RVT_1"/>
    <property type="match status" value="1"/>
</dbReference>
<dbReference type="EMBL" id="CADCXU010007616">
    <property type="protein sequence ID" value="CAA9998896.1"/>
    <property type="molecule type" value="Genomic_DNA"/>
</dbReference>
<dbReference type="PANTHER" id="PTHR33395">
    <property type="entry name" value="TRANSCRIPTASE, PUTATIVE-RELATED-RELATED"/>
    <property type="match status" value="1"/>
</dbReference>
<dbReference type="GO" id="GO:0007508">
    <property type="term" value="P:larval heart development"/>
    <property type="evidence" value="ECO:0007669"/>
    <property type="project" value="TreeGrafter"/>
</dbReference>
<reference evidence="4 5" key="1">
    <citation type="submission" date="2020-02" db="EMBL/GenBank/DDBJ databases">
        <authorList>
            <person name="Ferguson B K."/>
        </authorList>
    </citation>
    <scope>NUCLEOTIDE SEQUENCE [LARGE SCALE GENOMIC DNA]</scope>
</reference>
<dbReference type="InterPro" id="IPR043502">
    <property type="entry name" value="DNA/RNA_pol_sf"/>
</dbReference>
<dbReference type="OrthoDB" id="6627636at2759"/>
<dbReference type="GO" id="GO:0071897">
    <property type="term" value="P:DNA biosynthetic process"/>
    <property type="evidence" value="ECO:0007669"/>
    <property type="project" value="UniProtKB-ARBA"/>
</dbReference>
<dbReference type="GO" id="GO:0031012">
    <property type="term" value="C:extracellular matrix"/>
    <property type="evidence" value="ECO:0007669"/>
    <property type="project" value="TreeGrafter"/>
</dbReference>
<dbReference type="AlphaFoldDB" id="A0A6H5G961"/>
<dbReference type="SUPFAM" id="SSF56219">
    <property type="entry name" value="DNase I-like"/>
    <property type="match status" value="1"/>
</dbReference>
<gene>
    <name evidence="4" type="ORF">NTEN_LOCUS5179</name>
</gene>
<dbReference type="CDD" id="cd01650">
    <property type="entry name" value="RT_nLTR_like"/>
    <property type="match status" value="1"/>
</dbReference>
<proteinExistence type="predicted"/>
<dbReference type="InterPro" id="IPR036691">
    <property type="entry name" value="Endo/exonu/phosph_ase_sf"/>
</dbReference>
<evidence type="ECO:0000259" key="3">
    <source>
        <dbReference type="PROSITE" id="PS50878"/>
    </source>
</evidence>
<evidence type="ECO:0000313" key="5">
    <source>
        <dbReference type="Proteomes" id="UP000479000"/>
    </source>
</evidence>
<organism evidence="4 5">
    <name type="scientific">Nesidiocoris tenuis</name>
    <dbReference type="NCBI Taxonomy" id="355587"/>
    <lineage>
        <taxon>Eukaryota</taxon>
        <taxon>Metazoa</taxon>
        <taxon>Ecdysozoa</taxon>
        <taxon>Arthropoda</taxon>
        <taxon>Hexapoda</taxon>
        <taxon>Insecta</taxon>
        <taxon>Pterygota</taxon>
        <taxon>Neoptera</taxon>
        <taxon>Paraneoptera</taxon>
        <taxon>Hemiptera</taxon>
        <taxon>Heteroptera</taxon>
        <taxon>Panheteroptera</taxon>
        <taxon>Cimicomorpha</taxon>
        <taxon>Miridae</taxon>
        <taxon>Dicyphina</taxon>
        <taxon>Nesidiocoris</taxon>
    </lineage>
</organism>
<dbReference type="PROSITE" id="PS50878">
    <property type="entry name" value="RT_POL"/>
    <property type="match status" value="1"/>
</dbReference>
<evidence type="ECO:0000256" key="2">
    <source>
        <dbReference type="SAM" id="Phobius"/>
    </source>
</evidence>
<protein>
    <recommendedName>
        <fullName evidence="3">Reverse transcriptase domain-containing protein</fullName>
    </recommendedName>
</protein>
<feature type="compositionally biased region" description="Polar residues" evidence="1">
    <location>
        <begin position="1231"/>
        <end position="1245"/>
    </location>
</feature>
<dbReference type="Proteomes" id="UP000479000">
    <property type="component" value="Unassembled WGS sequence"/>
</dbReference>
<keyword evidence="5" id="KW-1185">Reference proteome</keyword>
<feature type="domain" description="Reverse transcriptase" evidence="3">
    <location>
        <begin position="456"/>
        <end position="721"/>
    </location>
</feature>
<feature type="transmembrane region" description="Helical" evidence="2">
    <location>
        <begin position="911"/>
        <end position="933"/>
    </location>
</feature>
<keyword evidence="2" id="KW-1133">Transmembrane helix</keyword>